<feature type="domain" description="Acyl-CoA dehydrogenase/oxidase C-terminal" evidence="7">
    <location>
        <begin position="227"/>
        <end position="375"/>
    </location>
</feature>
<name>A0AAE4FPS4_CLOSG</name>
<dbReference type="InterPro" id="IPR009075">
    <property type="entry name" value="AcylCo_DH/oxidase_C"/>
</dbReference>
<sequence>MLFKKEHELLRKSVRDFVDRELKDIPEEVDTEGKLPKELLQKLAKYKFISPVIPKEYGGAGADYVSYCIIMEEISKRCASTGTFITAGASLVALPLLNFGTDKQKEKYLKPLATGEYIGSFGLTEPGAGSDAGAGQTTAVLEGDHYILNGRKTFITNAPICDFAIVTAMTEKGKGSRGISAFIVERKWDGFSIGAHENKMGIRGTETADLIFENVKVPKENLIGKEGKGFKIALNTLDVGRIGVAAQALGIAQGALDEAIKYVKERVQFGKPLAKFQNTQFTIADMETKVQAARWLVYDAAEKKDNGINPGVESAMAKYYAAEIANEVAYKALQLHGGYGFMKDYPIERMYRDARITSIYEGTSQVQQMVIAAKALK</sequence>
<dbReference type="InterPro" id="IPR009100">
    <property type="entry name" value="AcylCoA_DH/oxidase_NM_dom_sf"/>
</dbReference>
<protein>
    <submittedName>
        <fullName evidence="10">Isocaproyl-CoA dehydrogenase AcdB</fullName>
    </submittedName>
</protein>
<dbReference type="FunFam" id="2.40.110.10:FF:000001">
    <property type="entry name" value="Acyl-CoA dehydrogenase, mitochondrial"/>
    <property type="match status" value="1"/>
</dbReference>
<proteinExistence type="inferred from homology"/>
<dbReference type="RefSeq" id="WP_310944388.1">
    <property type="nucleotide sequence ID" value="NZ_JARUIS010000032.1"/>
</dbReference>
<dbReference type="InterPro" id="IPR037069">
    <property type="entry name" value="AcylCoA_DH/ox_N_sf"/>
</dbReference>
<dbReference type="SUPFAM" id="SSF47203">
    <property type="entry name" value="Acyl-CoA dehydrogenase C-terminal domain-like"/>
    <property type="match status" value="1"/>
</dbReference>
<feature type="domain" description="Acyl-CoA dehydrogenase/oxidase N-terminal" evidence="9">
    <location>
        <begin position="5"/>
        <end position="116"/>
    </location>
</feature>
<dbReference type="PANTHER" id="PTHR43884:SF12">
    <property type="entry name" value="ISOVALERYL-COA DEHYDROGENASE, MITOCHONDRIAL-RELATED"/>
    <property type="match status" value="1"/>
</dbReference>
<comment type="caution">
    <text evidence="10">The sequence shown here is derived from an EMBL/GenBank/DDBJ whole genome shotgun (WGS) entry which is preliminary data.</text>
</comment>
<evidence type="ECO:0000256" key="6">
    <source>
        <dbReference type="RuleBase" id="RU362125"/>
    </source>
</evidence>
<evidence type="ECO:0000259" key="9">
    <source>
        <dbReference type="Pfam" id="PF02771"/>
    </source>
</evidence>
<dbReference type="InterPro" id="IPR006091">
    <property type="entry name" value="Acyl-CoA_Oxase/DH_mid-dom"/>
</dbReference>
<dbReference type="GO" id="GO:0050660">
    <property type="term" value="F:flavin adenine dinucleotide binding"/>
    <property type="evidence" value="ECO:0007669"/>
    <property type="project" value="InterPro"/>
</dbReference>
<organism evidence="10 11">
    <name type="scientific">Clostridium sporogenes</name>
    <dbReference type="NCBI Taxonomy" id="1509"/>
    <lineage>
        <taxon>Bacteria</taxon>
        <taxon>Bacillati</taxon>
        <taxon>Bacillota</taxon>
        <taxon>Clostridia</taxon>
        <taxon>Eubacteriales</taxon>
        <taxon>Clostridiaceae</taxon>
        <taxon>Clostridium</taxon>
    </lineage>
</organism>
<dbReference type="InterPro" id="IPR013786">
    <property type="entry name" value="AcylCoA_DH/ox_N"/>
</dbReference>
<gene>
    <name evidence="10" type="primary">acdB</name>
    <name evidence="10" type="ORF">P9J83_16060</name>
</gene>
<keyword evidence="5 6" id="KW-0560">Oxidoreductase</keyword>
<dbReference type="SUPFAM" id="SSF56645">
    <property type="entry name" value="Acyl-CoA dehydrogenase NM domain-like"/>
    <property type="match status" value="1"/>
</dbReference>
<dbReference type="AlphaFoldDB" id="A0AAE4FPS4"/>
<evidence type="ECO:0000313" key="10">
    <source>
        <dbReference type="EMBL" id="MDS1005000.1"/>
    </source>
</evidence>
<dbReference type="EMBL" id="JARUIS010000032">
    <property type="protein sequence ID" value="MDS1005000.1"/>
    <property type="molecule type" value="Genomic_DNA"/>
</dbReference>
<evidence type="ECO:0000256" key="3">
    <source>
        <dbReference type="ARBA" id="ARBA00022630"/>
    </source>
</evidence>
<evidence type="ECO:0000259" key="8">
    <source>
        <dbReference type="Pfam" id="PF02770"/>
    </source>
</evidence>
<dbReference type="PANTHER" id="PTHR43884">
    <property type="entry name" value="ACYL-COA DEHYDROGENASE"/>
    <property type="match status" value="1"/>
</dbReference>
<dbReference type="Gene3D" id="1.20.140.10">
    <property type="entry name" value="Butyryl-CoA Dehydrogenase, subunit A, domain 3"/>
    <property type="match status" value="1"/>
</dbReference>
<dbReference type="FunFam" id="1.20.140.10:FF:000004">
    <property type="entry name" value="Acyl-CoA dehydrogenase FadE25"/>
    <property type="match status" value="1"/>
</dbReference>
<dbReference type="Pfam" id="PF02770">
    <property type="entry name" value="Acyl-CoA_dh_M"/>
    <property type="match status" value="1"/>
</dbReference>
<comment type="similarity">
    <text evidence="2 6">Belongs to the acyl-CoA dehydrogenase family.</text>
</comment>
<evidence type="ECO:0000256" key="1">
    <source>
        <dbReference type="ARBA" id="ARBA00001974"/>
    </source>
</evidence>
<dbReference type="InterPro" id="IPR046373">
    <property type="entry name" value="Acyl-CoA_Oxase/DH_mid-dom_sf"/>
</dbReference>
<evidence type="ECO:0000256" key="4">
    <source>
        <dbReference type="ARBA" id="ARBA00022827"/>
    </source>
</evidence>
<dbReference type="Gene3D" id="2.40.110.10">
    <property type="entry name" value="Butyryl-CoA Dehydrogenase, subunit A, domain 2"/>
    <property type="match status" value="1"/>
</dbReference>
<keyword evidence="4 6" id="KW-0274">FAD</keyword>
<dbReference type="Pfam" id="PF02771">
    <property type="entry name" value="Acyl-CoA_dh_N"/>
    <property type="match status" value="1"/>
</dbReference>
<feature type="domain" description="Acyl-CoA oxidase/dehydrogenase middle" evidence="8">
    <location>
        <begin position="120"/>
        <end position="215"/>
    </location>
</feature>
<comment type="cofactor">
    <cofactor evidence="1 6">
        <name>FAD</name>
        <dbReference type="ChEBI" id="CHEBI:57692"/>
    </cofactor>
</comment>
<dbReference type="FunFam" id="1.10.540.10:FF:000002">
    <property type="entry name" value="Acyl-CoA dehydrogenase FadE19"/>
    <property type="match status" value="1"/>
</dbReference>
<reference evidence="10" key="1">
    <citation type="submission" date="2023-04" db="EMBL/GenBank/DDBJ databases">
        <title>Assessment of the microbiological origin of a defect in Grana Padano cheese.</title>
        <authorList>
            <person name="Zago M."/>
            <person name="Rossetti L."/>
            <person name="Bonvini B."/>
            <person name="Carminati D."/>
            <person name="Giraffa G."/>
        </authorList>
    </citation>
    <scope>NUCLEOTIDE SEQUENCE</scope>
    <source>
        <strain evidence="10">4990</strain>
    </source>
</reference>
<dbReference type="InterPro" id="IPR036250">
    <property type="entry name" value="AcylCo_DH-like_C"/>
</dbReference>
<accession>A0AAE4FPS4</accession>
<dbReference type="Proteomes" id="UP001182303">
    <property type="component" value="Unassembled WGS sequence"/>
</dbReference>
<dbReference type="Pfam" id="PF00441">
    <property type="entry name" value="Acyl-CoA_dh_1"/>
    <property type="match status" value="1"/>
</dbReference>
<dbReference type="PROSITE" id="PS00072">
    <property type="entry name" value="ACYL_COA_DH_1"/>
    <property type="match status" value="1"/>
</dbReference>
<dbReference type="PIRSF" id="PIRSF016578">
    <property type="entry name" value="HsaA"/>
    <property type="match status" value="1"/>
</dbReference>
<evidence type="ECO:0000256" key="5">
    <source>
        <dbReference type="ARBA" id="ARBA00023002"/>
    </source>
</evidence>
<evidence type="ECO:0000259" key="7">
    <source>
        <dbReference type="Pfam" id="PF00441"/>
    </source>
</evidence>
<evidence type="ECO:0000256" key="2">
    <source>
        <dbReference type="ARBA" id="ARBA00009347"/>
    </source>
</evidence>
<evidence type="ECO:0000313" key="11">
    <source>
        <dbReference type="Proteomes" id="UP001182303"/>
    </source>
</evidence>
<keyword evidence="3 6" id="KW-0285">Flavoprotein</keyword>
<dbReference type="InterPro" id="IPR006089">
    <property type="entry name" value="Acyl-CoA_DH_CS"/>
</dbReference>
<dbReference type="GO" id="GO:0003995">
    <property type="term" value="F:acyl-CoA dehydrogenase activity"/>
    <property type="evidence" value="ECO:0007669"/>
    <property type="project" value="InterPro"/>
</dbReference>
<dbReference type="Gene3D" id="1.10.540.10">
    <property type="entry name" value="Acyl-CoA dehydrogenase/oxidase, N-terminal domain"/>
    <property type="match status" value="1"/>
</dbReference>
<dbReference type="PROSITE" id="PS00073">
    <property type="entry name" value="ACYL_COA_DH_2"/>
    <property type="match status" value="1"/>
</dbReference>